<organism evidence="3 4">
    <name type="scientific">Natronolimnobius baerhuensis</name>
    <dbReference type="NCBI Taxonomy" id="253108"/>
    <lineage>
        <taxon>Archaea</taxon>
        <taxon>Methanobacteriati</taxon>
        <taxon>Methanobacteriota</taxon>
        <taxon>Stenosarchaea group</taxon>
        <taxon>Halobacteria</taxon>
        <taxon>Halobacteriales</taxon>
        <taxon>Natrialbaceae</taxon>
        <taxon>Natronolimnobius</taxon>
    </lineage>
</organism>
<gene>
    <name evidence="3" type="ORF">B2G88_15140</name>
</gene>
<proteinExistence type="predicted"/>
<dbReference type="Gene3D" id="3.50.50.60">
    <property type="entry name" value="FAD/NAD(P)-binding domain"/>
    <property type="match status" value="2"/>
</dbReference>
<dbReference type="InterPro" id="IPR050982">
    <property type="entry name" value="Auxin_biosynth/cation_transpt"/>
</dbReference>
<sequence length="436" mass="46621">MTRSFDHEVAVVGAGPAGIGTAVALERLDLEYTVLERDCIGASFRQWPAEMRLLTPSFPANAFGTRDLNAITPDTSPALALDCEHPTGNQYADYLEAVAEFHDLPVETGVDVAGVDPIRDDLSDGSDETAGFTLETSDDSITTRFVVWAAGEYQYPTTGPIAGAEHGVHVAGVDSWDAYARTHEIASETDVTPESTSESAETTTAADAAPQPAADGAGTAMTPHSDDVVIIGGAESGVDAALALADAGCSVTVLDDDGTWQFRSPDPSEVLSPRTNQRLEAALADEQPIGLVAGVRADRIEQTADEDPTADDDHLEYAVVTTDGDRFYSQVPPVLATGFDGSLTLVEDLFVLEDGVADLTERDESTTTPGLFLVGPQVAHNGQKFCFIYKYRQRFAVVADTLGERLGVDTDSLEEYRETNMFLEDLECCEPEYCDC</sequence>
<feature type="compositionally biased region" description="Low complexity" evidence="2">
    <location>
        <begin position="192"/>
        <end position="220"/>
    </location>
</feature>
<dbReference type="EMBL" id="MWPH01000003">
    <property type="protein sequence ID" value="OVE83753.1"/>
    <property type="molecule type" value="Genomic_DNA"/>
</dbReference>
<dbReference type="PANTHER" id="PTHR43539">
    <property type="entry name" value="FLAVIN-BINDING MONOOXYGENASE-LIKE PROTEIN (AFU_ORTHOLOGUE AFUA_4G09220)"/>
    <property type="match status" value="1"/>
</dbReference>
<evidence type="ECO:0000256" key="2">
    <source>
        <dbReference type="SAM" id="MobiDB-lite"/>
    </source>
</evidence>
<dbReference type="Pfam" id="PF13738">
    <property type="entry name" value="Pyr_redox_3"/>
    <property type="match status" value="2"/>
</dbReference>
<evidence type="ECO:0000313" key="3">
    <source>
        <dbReference type="EMBL" id="OVE83753.1"/>
    </source>
</evidence>
<dbReference type="InterPro" id="IPR036188">
    <property type="entry name" value="FAD/NAD-bd_sf"/>
</dbReference>
<dbReference type="RefSeq" id="WP_087715222.1">
    <property type="nucleotide sequence ID" value="NZ_MWPH01000003.1"/>
</dbReference>
<keyword evidence="4" id="KW-1185">Reference proteome</keyword>
<dbReference type="PRINTS" id="PR00368">
    <property type="entry name" value="FADPNR"/>
</dbReference>
<dbReference type="GO" id="GO:0004497">
    <property type="term" value="F:monooxygenase activity"/>
    <property type="evidence" value="ECO:0007669"/>
    <property type="project" value="TreeGrafter"/>
</dbReference>
<keyword evidence="1" id="KW-0560">Oxidoreductase</keyword>
<dbReference type="OrthoDB" id="213162at2157"/>
<dbReference type="GO" id="GO:0050660">
    <property type="term" value="F:flavin adenine dinucleotide binding"/>
    <property type="evidence" value="ECO:0007669"/>
    <property type="project" value="TreeGrafter"/>
</dbReference>
<comment type="caution">
    <text evidence="3">The sequence shown here is derived from an EMBL/GenBank/DDBJ whole genome shotgun (WGS) entry which is preliminary data.</text>
</comment>
<dbReference type="AlphaFoldDB" id="A0A202E650"/>
<dbReference type="PANTHER" id="PTHR43539:SF89">
    <property type="entry name" value="NAD(P)-BINDING DOMAIN-CONTAINING PROTEIN"/>
    <property type="match status" value="1"/>
</dbReference>
<evidence type="ECO:0000313" key="4">
    <source>
        <dbReference type="Proteomes" id="UP000196084"/>
    </source>
</evidence>
<feature type="region of interest" description="Disordered" evidence="2">
    <location>
        <begin position="186"/>
        <end position="221"/>
    </location>
</feature>
<dbReference type="SUPFAM" id="SSF51905">
    <property type="entry name" value="FAD/NAD(P)-binding domain"/>
    <property type="match status" value="1"/>
</dbReference>
<name>A0A202E650_9EURY</name>
<protein>
    <submittedName>
        <fullName evidence="3">Thioredoxin reductase-like protein</fullName>
    </submittedName>
</protein>
<reference evidence="3 4" key="1">
    <citation type="submission" date="2017-02" db="EMBL/GenBank/DDBJ databases">
        <title>Natronthermophilus aegyptiacus gen. nov.,sp. nov., an aerobic, extremely halophilic alkalithermophilic archaeon isolated from the athalassohaline Wadi An Natrun, Egypt.</title>
        <authorList>
            <person name="Zhao B."/>
        </authorList>
    </citation>
    <scope>NUCLEOTIDE SEQUENCE [LARGE SCALE GENOMIC DNA]</scope>
    <source>
        <strain evidence="3 4">CGMCC 1.3597</strain>
    </source>
</reference>
<evidence type="ECO:0000256" key="1">
    <source>
        <dbReference type="ARBA" id="ARBA00023002"/>
    </source>
</evidence>
<accession>A0A202E650</accession>
<dbReference type="Proteomes" id="UP000196084">
    <property type="component" value="Unassembled WGS sequence"/>
</dbReference>